<feature type="region of interest" description="Disordered" evidence="1">
    <location>
        <begin position="159"/>
        <end position="178"/>
    </location>
</feature>
<protein>
    <recommendedName>
        <fullName evidence="2">Myb-like domain-containing protein</fullName>
    </recommendedName>
</protein>
<dbReference type="Proteomes" id="UP000578531">
    <property type="component" value="Unassembled WGS sequence"/>
</dbReference>
<dbReference type="InterPro" id="IPR001005">
    <property type="entry name" value="SANT/Myb"/>
</dbReference>
<feature type="region of interest" description="Disordered" evidence="1">
    <location>
        <begin position="317"/>
        <end position="371"/>
    </location>
</feature>
<evidence type="ECO:0000313" key="4">
    <source>
        <dbReference type="Proteomes" id="UP000578531"/>
    </source>
</evidence>
<name>A0A8H6G4J9_9LECA</name>
<dbReference type="AlphaFoldDB" id="A0A8H6G4J9"/>
<dbReference type="PROSITE" id="PS50090">
    <property type="entry name" value="MYB_LIKE"/>
    <property type="match status" value="1"/>
</dbReference>
<keyword evidence="4" id="KW-1185">Reference proteome</keyword>
<reference evidence="3 4" key="1">
    <citation type="journal article" date="2020" name="Genomics">
        <title>Complete, high-quality genomes from long-read metagenomic sequencing of two wolf lichen thalli reveals enigmatic genome architecture.</title>
        <authorList>
            <person name="McKenzie S.K."/>
            <person name="Walston R.F."/>
            <person name="Allen J.L."/>
        </authorList>
    </citation>
    <scope>NUCLEOTIDE SEQUENCE [LARGE SCALE GENOMIC DNA]</scope>
    <source>
        <strain evidence="3">WasteWater2</strain>
    </source>
</reference>
<proteinExistence type="predicted"/>
<feature type="region of interest" description="Disordered" evidence="1">
    <location>
        <begin position="445"/>
        <end position="492"/>
    </location>
</feature>
<organism evidence="3 4">
    <name type="scientific">Letharia columbiana</name>
    <dbReference type="NCBI Taxonomy" id="112416"/>
    <lineage>
        <taxon>Eukaryota</taxon>
        <taxon>Fungi</taxon>
        <taxon>Dikarya</taxon>
        <taxon>Ascomycota</taxon>
        <taxon>Pezizomycotina</taxon>
        <taxon>Lecanoromycetes</taxon>
        <taxon>OSLEUM clade</taxon>
        <taxon>Lecanoromycetidae</taxon>
        <taxon>Lecanorales</taxon>
        <taxon>Lecanorineae</taxon>
        <taxon>Parmeliaceae</taxon>
        <taxon>Letharia</taxon>
    </lineage>
</organism>
<dbReference type="OrthoDB" id="5430875at2759"/>
<evidence type="ECO:0000256" key="1">
    <source>
        <dbReference type="SAM" id="MobiDB-lite"/>
    </source>
</evidence>
<evidence type="ECO:0000313" key="3">
    <source>
        <dbReference type="EMBL" id="KAF6240392.1"/>
    </source>
</evidence>
<comment type="caution">
    <text evidence="3">The sequence shown here is derived from an EMBL/GenBank/DDBJ whole genome shotgun (WGS) entry which is preliminary data.</text>
</comment>
<evidence type="ECO:0000259" key="2">
    <source>
        <dbReference type="PROSITE" id="PS50090"/>
    </source>
</evidence>
<dbReference type="GeneID" id="59283677"/>
<feature type="domain" description="Myb-like" evidence="2">
    <location>
        <begin position="362"/>
        <end position="426"/>
    </location>
</feature>
<accession>A0A8H6G4J9</accession>
<gene>
    <name evidence="3" type="ORF">HO173_002003</name>
</gene>
<sequence>MKPTAVFEGMVADMRKQAHPINYELVERNTRAVLREQSFEEGQASRSVDGFQPIAEDTFLIGWPIIGEECPYASLGMECDPVCVYCDTQHVCMHCALKSRSAEASIDPPCPLRIPGCGCSTGAGPSVLEYCRNTGDPFMSAYVQGAGDKEVFEEEIEDGEYSEEAGEEDVIEEETEDDGYIEDSGNEILFKDIGGEEPLDDENEGDELVDDGTLDLFTPQSLWPLSPTFWKGLVPGWEQGPPPPSPPQVDCNDYSDYLREPPIIEPQSSVAAGQHARGGRAHSSVDVLQYPMACNGYSAFLPVFPGLTNQEFKAASQNAPAGKVPPFSKPVVEGSRPQASHRQEAGHNHAAVGETRPSKQPASKKDSRGWEEHEKAVVKTLMEEVILEGTYAQTEERWKVISRRLSNRYSVDRTWTAVKNYWNRHGRSDTNIDERKVKKPDRMITGVQDPESRRKARNLKRKDAERNDGNDLVDLEDDDDYDSAPSSKRLKL</sequence>
<feature type="compositionally biased region" description="Acidic residues" evidence="1">
    <location>
        <begin position="471"/>
        <end position="482"/>
    </location>
</feature>
<dbReference type="EMBL" id="JACCJC010000004">
    <property type="protein sequence ID" value="KAF6240392.1"/>
    <property type="molecule type" value="Genomic_DNA"/>
</dbReference>
<dbReference type="RefSeq" id="XP_037169661.1">
    <property type="nucleotide sequence ID" value="XM_037303939.1"/>
</dbReference>